<dbReference type="RefSeq" id="WP_202858594.1">
    <property type="nucleotide sequence ID" value="NZ_JAEUGD010000066.1"/>
</dbReference>
<dbReference type="GO" id="GO:0009055">
    <property type="term" value="F:electron transfer activity"/>
    <property type="evidence" value="ECO:0007669"/>
    <property type="project" value="InterPro"/>
</dbReference>
<evidence type="ECO:0000256" key="4">
    <source>
        <dbReference type="ARBA" id="ARBA00022982"/>
    </source>
</evidence>
<dbReference type="SUPFAM" id="SSF56988">
    <property type="entry name" value="Anthrax protective antigen"/>
    <property type="match status" value="1"/>
</dbReference>
<dbReference type="PROSITE" id="PS51007">
    <property type="entry name" value="CYTC"/>
    <property type="match status" value="1"/>
</dbReference>
<dbReference type="SUPFAM" id="SSF50952">
    <property type="entry name" value="Soluble quinoprotein glucose dehydrogenase"/>
    <property type="match status" value="1"/>
</dbReference>
<dbReference type="AlphaFoldDB" id="A0A937G1Q2"/>
<dbReference type="SUPFAM" id="SSF46626">
    <property type="entry name" value="Cytochrome c"/>
    <property type="match status" value="1"/>
</dbReference>
<sequence>MKKIFQIVLALILLISCTKEEETRERPRNPWVFRSVLDEQPRIITVALHDELYAAYDARYGGLYKAWKGGVNFDGAVYTTKHGPQPTSKGYAYYASKLNHTKWVMIKGGIEVKPEVDFKGYQFKNGQVHFKYELEDDQGNTIQIEEVPEYISKNGHNGLSRTFTVANVPQAVQVGLKVSLTNMKEEKDYECTGEFQVTNQKKDMYTSGSTYTVEGLLLLNGDGATELSVYFHPGFDKGMSGDEVEPKVVIAEGSLMEGKQLIENSDCKTCHNEVKKTVGPAYIDIAKRYENSEASTVDLAQKVINGGSGNWGEVPMTAHPDLQEIDAKKMMAYVLSLDNEPLKETMEVKEDDLMLGVASIKLQLNDQNEAFKAGGEELHNGLAANAYAWNEPNTGFDQLVKTTAPVLSGVIPAIHLDNAADLGKFKENIYIEFKGFVDVEETSNYVFRLVSDDGSKLYINDKLVIDNSGFHGPEAKDGEIYLQKGLNKLKIEYAQGKGGAVLSFQWAKYGDRKFSIVPASVLKYKNTQFREVIPYIAPEKLMRSIPGDQRPLVEVHPAFDLFQARPDDFEPRVGGMDFLSNGRMVVCTWDSVGSVYIVDGVETGDPSQMKVKQIASGLAEPLGLKVVDDQIYVLQKHELTRLIDHDGDELIDEYQTVSDDWKVSANFHEFAFGLAYKDGHFYAALAIAIMPGGASANPQIQDRGKVIKISKDDGSVEFIAHGLRTPNGIGIGVDGELFIADNQGDWLPSSKIVHVQKGAWYGSRAVDFEGTANIKETRPVVWLPQDEIGNSPSTPAYLDLGPYKGQMIHGEVTHGGVKRVFVEKVDGKYQGAVFRFIQGLEAGVNRLTWGPDGDLYIGGIGNPGNWQQNDKLWHGLQRLHYNGKTAFEPLAIRARTNGIEVEFTQPIAEDQGQHVDDYQVKQWHYKPTEDYGGPKLDMKQLNVRSLHMSGDRKKIFLELEGMEADHVVHFRVVNPFTSAEKQSLWTTEGWYTMNNIPQDKPGFVNPVEPVPHNQLTEKEKEEGWKLLFDGKTTTGWRKFKEDRIGPAWKVGNGTLYLDNSKKKDWQVVGGGDIITDKEYQDYELVLDWKVEEGGNSGVIYNVVENENYDYVWQTGPEMQILDNPKHPDGRIEMHRAGDLYDMISTRFVTVNPGGQWNYARIVSKAGHVEHWLNGYKVVEFQMHVPEWDEMIKGSKFKAMSGFGKARKGHISLQDHGDKVWFRNIKIREL</sequence>
<dbReference type="InterPro" id="IPR011658">
    <property type="entry name" value="PA14_dom"/>
</dbReference>
<dbReference type="Pfam" id="PF00034">
    <property type="entry name" value="Cytochrom_C"/>
    <property type="match status" value="1"/>
</dbReference>
<dbReference type="Gene3D" id="1.10.760.10">
    <property type="entry name" value="Cytochrome c-like domain"/>
    <property type="match status" value="1"/>
</dbReference>
<feature type="domain" description="PA14" evidence="8">
    <location>
        <begin position="377"/>
        <end position="521"/>
    </location>
</feature>
<accession>A0A937G1Q2</accession>
<proteinExistence type="predicted"/>
<dbReference type="PROSITE" id="PS51257">
    <property type="entry name" value="PROKAR_LIPOPROTEIN"/>
    <property type="match status" value="1"/>
</dbReference>
<evidence type="ECO:0000256" key="2">
    <source>
        <dbReference type="ARBA" id="ARBA00022617"/>
    </source>
</evidence>
<dbReference type="GO" id="GO:0016787">
    <property type="term" value="F:hydrolase activity"/>
    <property type="evidence" value="ECO:0007669"/>
    <property type="project" value="InterPro"/>
</dbReference>
<dbReference type="Pfam" id="PF06439">
    <property type="entry name" value="3keto-disac_hyd"/>
    <property type="match status" value="1"/>
</dbReference>
<dbReference type="Gene3D" id="2.120.10.30">
    <property type="entry name" value="TolB, C-terminal domain"/>
    <property type="match status" value="1"/>
</dbReference>
<dbReference type="InterPro" id="IPR002324">
    <property type="entry name" value="Cyt_c_ID"/>
</dbReference>
<protein>
    <submittedName>
        <fullName evidence="9">DUF1080 domain-containing protein</fullName>
    </submittedName>
</protein>
<keyword evidence="2 6" id="KW-0349">Heme</keyword>
<dbReference type="InterPro" id="IPR036909">
    <property type="entry name" value="Cyt_c-like_dom_sf"/>
</dbReference>
<dbReference type="GO" id="GO:0005506">
    <property type="term" value="F:iron ion binding"/>
    <property type="evidence" value="ECO:0007669"/>
    <property type="project" value="InterPro"/>
</dbReference>
<dbReference type="PROSITE" id="PS51820">
    <property type="entry name" value="PA14"/>
    <property type="match status" value="1"/>
</dbReference>
<feature type="binding site" description="covalent" evidence="6">
    <location>
        <position position="271"/>
    </location>
    <ligand>
        <name>heme c</name>
        <dbReference type="ChEBI" id="CHEBI:61717"/>
    </ligand>
</feature>
<keyword evidence="10" id="KW-1185">Reference proteome</keyword>
<dbReference type="Pfam" id="PF07691">
    <property type="entry name" value="PA14"/>
    <property type="match status" value="1"/>
</dbReference>
<evidence type="ECO:0000259" key="7">
    <source>
        <dbReference type="PROSITE" id="PS51007"/>
    </source>
</evidence>
<reference evidence="9" key="1">
    <citation type="submission" date="2021-01" db="EMBL/GenBank/DDBJ databases">
        <title>Fulvivirga kasyanovii gen. nov., sp nov., a novel member of the phylum Bacteroidetes isolated from seawater in a mussel farm.</title>
        <authorList>
            <person name="Zhao L.-H."/>
            <person name="Wang Z.-J."/>
        </authorList>
    </citation>
    <scope>NUCLEOTIDE SEQUENCE</scope>
    <source>
        <strain evidence="9">29W222</strain>
    </source>
</reference>
<organism evidence="9 10">
    <name type="scientific">Fulvivirga marina</name>
    <dbReference type="NCBI Taxonomy" id="2494733"/>
    <lineage>
        <taxon>Bacteria</taxon>
        <taxon>Pseudomonadati</taxon>
        <taxon>Bacteroidota</taxon>
        <taxon>Cytophagia</taxon>
        <taxon>Cytophagales</taxon>
        <taxon>Fulvivirgaceae</taxon>
        <taxon>Fulvivirga</taxon>
    </lineage>
</organism>
<dbReference type="GO" id="GO:0020037">
    <property type="term" value="F:heme binding"/>
    <property type="evidence" value="ECO:0007669"/>
    <property type="project" value="InterPro"/>
</dbReference>
<dbReference type="PRINTS" id="PR00606">
    <property type="entry name" value="CYTCHROMECID"/>
</dbReference>
<dbReference type="SMART" id="SM00758">
    <property type="entry name" value="PA14"/>
    <property type="match status" value="1"/>
</dbReference>
<keyword evidence="1" id="KW-0813">Transport</keyword>
<keyword evidence="3 6" id="KW-0479">Metal-binding</keyword>
<keyword evidence="4" id="KW-0249">Electron transport</keyword>
<keyword evidence="5 6" id="KW-0408">Iron</keyword>
<dbReference type="PANTHER" id="PTHR33546">
    <property type="entry name" value="LARGE, MULTIFUNCTIONAL SECRETED PROTEIN-RELATED"/>
    <property type="match status" value="1"/>
</dbReference>
<evidence type="ECO:0000259" key="8">
    <source>
        <dbReference type="PROSITE" id="PS51820"/>
    </source>
</evidence>
<dbReference type="InterPro" id="IPR037524">
    <property type="entry name" value="PA14/GLEYA"/>
</dbReference>
<feature type="domain" description="Cytochrome c" evidence="7">
    <location>
        <begin position="253"/>
        <end position="338"/>
    </location>
</feature>
<evidence type="ECO:0000256" key="6">
    <source>
        <dbReference type="PIRSR" id="PIRSR602324-1"/>
    </source>
</evidence>
<evidence type="ECO:0000256" key="3">
    <source>
        <dbReference type="ARBA" id="ARBA00022723"/>
    </source>
</evidence>
<dbReference type="InterPro" id="IPR009056">
    <property type="entry name" value="Cyt_c-like_dom"/>
</dbReference>
<dbReference type="PANTHER" id="PTHR33546:SF1">
    <property type="entry name" value="LARGE, MULTIFUNCTIONAL SECRETED PROTEIN"/>
    <property type="match status" value="1"/>
</dbReference>
<comment type="PTM">
    <text evidence="6">Binds 1 heme c group covalently per subunit.</text>
</comment>
<dbReference type="Proteomes" id="UP000614216">
    <property type="component" value="Unassembled WGS sequence"/>
</dbReference>
<comment type="caution">
    <text evidence="9">The sequence shown here is derived from an EMBL/GenBank/DDBJ whole genome shotgun (WGS) entry which is preliminary data.</text>
</comment>
<dbReference type="Gene3D" id="2.60.120.560">
    <property type="entry name" value="Exo-inulinase, domain 1"/>
    <property type="match status" value="1"/>
</dbReference>
<evidence type="ECO:0000313" key="9">
    <source>
        <dbReference type="EMBL" id="MBL6449062.1"/>
    </source>
</evidence>
<dbReference type="InterPro" id="IPR011042">
    <property type="entry name" value="6-blade_b-propeller_TolB-like"/>
</dbReference>
<dbReference type="InterPro" id="IPR010496">
    <property type="entry name" value="AL/BT2_dom"/>
</dbReference>
<evidence type="ECO:0000256" key="1">
    <source>
        <dbReference type="ARBA" id="ARBA00022448"/>
    </source>
</evidence>
<gene>
    <name evidence="9" type="ORF">JMN32_22310</name>
</gene>
<feature type="binding site" description="covalent" evidence="6">
    <location>
        <position position="316"/>
    </location>
    <ligand>
        <name>heme c</name>
        <dbReference type="ChEBI" id="CHEBI:61717"/>
    </ligand>
</feature>
<dbReference type="InterPro" id="IPR011041">
    <property type="entry name" value="Quinoprot_gluc/sorb_DH_b-prop"/>
</dbReference>
<name>A0A937G1Q2_9BACT</name>
<feature type="binding site" description="covalent" evidence="6">
    <location>
        <position position="267"/>
    </location>
    <ligand>
        <name>heme c</name>
        <dbReference type="ChEBI" id="CHEBI:61717"/>
    </ligand>
</feature>
<evidence type="ECO:0000313" key="10">
    <source>
        <dbReference type="Proteomes" id="UP000614216"/>
    </source>
</evidence>
<dbReference type="Gene3D" id="3.90.182.10">
    <property type="entry name" value="Toxin - Anthrax Protective Antigen,domain 1"/>
    <property type="match status" value="1"/>
</dbReference>
<evidence type="ECO:0000256" key="5">
    <source>
        <dbReference type="ARBA" id="ARBA00023004"/>
    </source>
</evidence>
<dbReference type="EMBL" id="JAEUGD010000066">
    <property type="protein sequence ID" value="MBL6449062.1"/>
    <property type="molecule type" value="Genomic_DNA"/>
</dbReference>